<dbReference type="RefSeq" id="WP_385955889.1">
    <property type="nucleotide sequence ID" value="NZ_JBHSUB010000032.1"/>
</dbReference>
<sequence length="317" mass="36479">MKYLFLSTFRFFEPEIEAGSSIEIMPGISITKSVALKRKLLTKEFKRMAGEIEFSHIKNATSIIYAEDKNGIFASKSSGSEKALLVWMLWLDMIIYSSWLVKDNSMLCEIGYCNKVSSTESSWSNNSLQVFFSTAEGLRFEKTSFSISELEDWRDKNHKLQEHLYNNNSTMTDSFISSDYSRYGRAYSFIKSARVTIDPAMKIAHYCSALESLFSTDNSELTYKLSERVSLFMKDFGYDPMDVFSDMKRYYAIRSAVTHGDSIKGKKLDTIPKASRELDDYLRVIMNRIISSDELMDLFNGDKSGVNDYFLRKILLD</sequence>
<evidence type="ECO:0000313" key="1">
    <source>
        <dbReference type="EMBL" id="MFC6379853.1"/>
    </source>
</evidence>
<keyword evidence="2" id="KW-1185">Reference proteome</keyword>
<dbReference type="Proteomes" id="UP001596230">
    <property type="component" value="Unassembled WGS sequence"/>
</dbReference>
<name>A0ABW1W570_9GAMM</name>
<protein>
    <recommendedName>
        <fullName evidence="3">Apea-like HEPN domain-containing protein</fullName>
    </recommendedName>
</protein>
<organism evidence="1 2">
    <name type="scientific">Tatumella terrea</name>
    <dbReference type="NCBI Taxonomy" id="419007"/>
    <lineage>
        <taxon>Bacteria</taxon>
        <taxon>Pseudomonadati</taxon>
        <taxon>Pseudomonadota</taxon>
        <taxon>Gammaproteobacteria</taxon>
        <taxon>Enterobacterales</taxon>
        <taxon>Erwiniaceae</taxon>
        <taxon>Tatumella</taxon>
    </lineage>
</organism>
<reference evidence="2" key="1">
    <citation type="journal article" date="2019" name="Int. J. Syst. Evol. Microbiol.">
        <title>The Global Catalogue of Microorganisms (GCM) 10K type strain sequencing project: providing services to taxonomists for standard genome sequencing and annotation.</title>
        <authorList>
            <consortium name="The Broad Institute Genomics Platform"/>
            <consortium name="The Broad Institute Genome Sequencing Center for Infectious Disease"/>
            <person name="Wu L."/>
            <person name="Ma J."/>
        </authorList>
    </citation>
    <scope>NUCLEOTIDE SEQUENCE [LARGE SCALE GENOMIC DNA]</scope>
    <source>
        <strain evidence="2">CGMCC 1.18518</strain>
    </source>
</reference>
<evidence type="ECO:0008006" key="3">
    <source>
        <dbReference type="Google" id="ProtNLM"/>
    </source>
</evidence>
<evidence type="ECO:0000313" key="2">
    <source>
        <dbReference type="Proteomes" id="UP001596230"/>
    </source>
</evidence>
<gene>
    <name evidence="1" type="ORF">ACFP9W_17520</name>
</gene>
<accession>A0ABW1W570</accession>
<comment type="caution">
    <text evidence="1">The sequence shown here is derived from an EMBL/GenBank/DDBJ whole genome shotgun (WGS) entry which is preliminary data.</text>
</comment>
<proteinExistence type="predicted"/>
<dbReference type="EMBL" id="JBHSUB010000032">
    <property type="protein sequence ID" value="MFC6379853.1"/>
    <property type="molecule type" value="Genomic_DNA"/>
</dbReference>